<dbReference type="Proteomes" id="UP000013276">
    <property type="component" value="Unassembled WGS sequence"/>
</dbReference>
<evidence type="ECO:0000313" key="1">
    <source>
        <dbReference type="EMBL" id="ENV79733.1"/>
    </source>
</evidence>
<dbReference type="HOGENOM" id="CLU_2566136_0_0_6"/>
<proteinExistence type="predicted"/>
<dbReference type="AlphaFoldDB" id="N9DGV0"/>
<accession>N9DGV0</accession>
<organism evidence="1 2">
    <name type="scientific">Acinetobacter ursingii ANC 3649</name>
    <dbReference type="NCBI Taxonomy" id="1257043"/>
    <lineage>
        <taxon>Bacteria</taxon>
        <taxon>Pseudomonadati</taxon>
        <taxon>Pseudomonadota</taxon>
        <taxon>Gammaproteobacteria</taxon>
        <taxon>Moraxellales</taxon>
        <taxon>Moraxellaceae</taxon>
        <taxon>Acinetobacter</taxon>
    </lineage>
</organism>
<sequence>MVFECFLYKNKCLNIHLKIFYSLQYDCKVKKNLQKFLSFFSDLISITDTVKSLMDFCQKQWIVDRKIDIFDQTKPSENNPN</sequence>
<reference evidence="1 2" key="1">
    <citation type="submission" date="2013-02" db="EMBL/GenBank/DDBJ databases">
        <title>The Genome Sequence of Acinetobacter ursingii NIPH ANC_3649.</title>
        <authorList>
            <consortium name="The Broad Institute Genome Sequencing Platform"/>
            <consortium name="The Broad Institute Genome Sequencing Center for Infectious Disease"/>
            <person name="Cerqueira G."/>
            <person name="Feldgarden M."/>
            <person name="Courvalin P."/>
            <person name="Perichon B."/>
            <person name="Grillot-Courvalin C."/>
            <person name="Clermont D."/>
            <person name="Rocha E."/>
            <person name="Yoon E.-J."/>
            <person name="Nemec A."/>
            <person name="Walker B."/>
            <person name="Young S.K."/>
            <person name="Zeng Q."/>
            <person name="Gargeya S."/>
            <person name="Fitzgerald M."/>
            <person name="Haas B."/>
            <person name="Abouelleil A."/>
            <person name="Alvarado L."/>
            <person name="Arachchi H.M."/>
            <person name="Berlin A.M."/>
            <person name="Chapman S.B."/>
            <person name="Dewar J."/>
            <person name="Goldberg J."/>
            <person name="Griggs A."/>
            <person name="Gujja S."/>
            <person name="Hansen M."/>
            <person name="Howarth C."/>
            <person name="Imamovic A."/>
            <person name="Larimer J."/>
            <person name="McCowan C."/>
            <person name="Murphy C."/>
            <person name="Neiman D."/>
            <person name="Pearson M."/>
            <person name="Priest M."/>
            <person name="Roberts A."/>
            <person name="Saif S."/>
            <person name="Shea T."/>
            <person name="Sisk P."/>
            <person name="Sykes S."/>
            <person name="Wortman J."/>
            <person name="Nusbaum C."/>
            <person name="Birren B."/>
        </authorList>
    </citation>
    <scope>NUCLEOTIDE SEQUENCE [LARGE SCALE GENOMIC DNA]</scope>
    <source>
        <strain evidence="1 2">ANC 3649</strain>
    </source>
</reference>
<dbReference type="EMBL" id="APQC01000011">
    <property type="protein sequence ID" value="ENV79733.1"/>
    <property type="molecule type" value="Genomic_DNA"/>
</dbReference>
<keyword evidence="2" id="KW-1185">Reference proteome</keyword>
<evidence type="ECO:0000313" key="2">
    <source>
        <dbReference type="Proteomes" id="UP000013276"/>
    </source>
</evidence>
<protein>
    <submittedName>
        <fullName evidence="1">Uncharacterized protein</fullName>
    </submittedName>
</protein>
<dbReference type="PATRIC" id="fig|1257043.3.peg.1573"/>
<comment type="caution">
    <text evidence="1">The sequence shown here is derived from an EMBL/GenBank/DDBJ whole genome shotgun (WGS) entry which is preliminary data.</text>
</comment>
<gene>
    <name evidence="1" type="ORF">F942_01623</name>
</gene>
<name>N9DGV0_9GAMM</name>